<proteinExistence type="predicted"/>
<feature type="transmembrane region" description="Helical" evidence="8">
    <location>
        <begin position="39"/>
        <end position="56"/>
    </location>
</feature>
<feature type="transmembrane region" description="Helical" evidence="8">
    <location>
        <begin position="166"/>
        <end position="187"/>
    </location>
</feature>
<keyword evidence="10" id="KW-1185">Reference proteome</keyword>
<keyword evidence="6 8" id="KW-1133">Transmembrane helix</keyword>
<gene>
    <name evidence="9" type="ORF">ADN00_00035</name>
</gene>
<feature type="transmembrane region" description="Helical" evidence="8">
    <location>
        <begin position="127"/>
        <end position="145"/>
    </location>
</feature>
<dbReference type="EMBL" id="LGCL01000002">
    <property type="protein sequence ID" value="KPL80982.1"/>
    <property type="molecule type" value="Genomic_DNA"/>
</dbReference>
<dbReference type="InterPro" id="IPR039606">
    <property type="entry name" value="Phytol/farnesol_kinase"/>
</dbReference>
<dbReference type="AlphaFoldDB" id="A0A0P6XMA7"/>
<keyword evidence="3 8" id="KW-0812">Transmembrane</keyword>
<protein>
    <submittedName>
        <fullName evidence="9">Phosphatidate cytidylyltransferase</fullName>
    </submittedName>
</protein>
<dbReference type="Proteomes" id="UP000050417">
    <property type="component" value="Unassembled WGS sequence"/>
</dbReference>
<evidence type="ECO:0000256" key="8">
    <source>
        <dbReference type="SAM" id="Phobius"/>
    </source>
</evidence>
<comment type="subcellular location">
    <subcellularLocation>
        <location evidence="1">Membrane</location>
        <topology evidence="1">Multi-pass membrane protein</topology>
    </subcellularLocation>
</comment>
<evidence type="ECO:0000256" key="7">
    <source>
        <dbReference type="ARBA" id="ARBA00023136"/>
    </source>
</evidence>
<keyword evidence="7 8" id="KW-0472">Membrane</keyword>
<evidence type="ECO:0000313" key="10">
    <source>
        <dbReference type="Proteomes" id="UP000050417"/>
    </source>
</evidence>
<accession>A0A0P6XMA7</accession>
<keyword evidence="2 9" id="KW-0808">Transferase</keyword>
<dbReference type="PANTHER" id="PTHR32523:SF8">
    <property type="entry name" value="DOLICHOL KINASE"/>
    <property type="match status" value="1"/>
</dbReference>
<name>A0A0P6XMA7_9CHLR</name>
<feature type="transmembrane region" description="Helical" evidence="8">
    <location>
        <begin position="62"/>
        <end position="82"/>
    </location>
</feature>
<sequence length="237" mass="25424">MLNNIWIAFGVTFAAALIWLRVNDFLAHRGFISGPLSRKLIHMGTGPIFVLCWLLFPDTLTSRFLAALIPLAITVQFALVGLGVVKDQAAVDAMSRTGQREEILRGPLFYGIVFVVLTLVYWRDSLIGIVALMLLCGGDGLADIVGKRIKSAAIPWARKKSVAGTLAMFAGGWLMSVGVGVVYQASGFLPGDLVNYLPAITVIALAGMMVESLPFSDIDNLTVPAVAVLLGHLLLPF</sequence>
<keyword evidence="5" id="KW-0809">Transit peptide</keyword>
<dbReference type="OrthoDB" id="157153at2"/>
<evidence type="ECO:0000313" key="9">
    <source>
        <dbReference type="EMBL" id="KPL80982.1"/>
    </source>
</evidence>
<comment type="caution">
    <text evidence="9">The sequence shown here is derived from an EMBL/GenBank/DDBJ whole genome shotgun (WGS) entry which is preliminary data.</text>
</comment>
<reference evidence="9 10" key="1">
    <citation type="submission" date="2015-07" db="EMBL/GenBank/DDBJ databases">
        <title>Genome sequence of Ornatilinea apprima DSM 23815.</title>
        <authorList>
            <person name="Hemp J."/>
            <person name="Ward L.M."/>
            <person name="Pace L.A."/>
            <person name="Fischer W.W."/>
        </authorList>
    </citation>
    <scope>NUCLEOTIDE SEQUENCE [LARGE SCALE GENOMIC DNA]</scope>
    <source>
        <strain evidence="9 10">P3M-1</strain>
    </source>
</reference>
<keyword evidence="4" id="KW-0418">Kinase</keyword>
<feature type="transmembrane region" description="Helical" evidence="8">
    <location>
        <begin position="6"/>
        <end position="27"/>
    </location>
</feature>
<evidence type="ECO:0000256" key="1">
    <source>
        <dbReference type="ARBA" id="ARBA00004141"/>
    </source>
</evidence>
<evidence type="ECO:0000256" key="5">
    <source>
        <dbReference type="ARBA" id="ARBA00022946"/>
    </source>
</evidence>
<organism evidence="9 10">
    <name type="scientific">Ornatilinea apprima</name>
    <dbReference type="NCBI Taxonomy" id="1134406"/>
    <lineage>
        <taxon>Bacteria</taxon>
        <taxon>Bacillati</taxon>
        <taxon>Chloroflexota</taxon>
        <taxon>Anaerolineae</taxon>
        <taxon>Anaerolineales</taxon>
        <taxon>Anaerolineaceae</taxon>
        <taxon>Ornatilinea</taxon>
    </lineage>
</organism>
<evidence type="ECO:0000256" key="2">
    <source>
        <dbReference type="ARBA" id="ARBA00022679"/>
    </source>
</evidence>
<feature type="transmembrane region" description="Helical" evidence="8">
    <location>
        <begin position="193"/>
        <end position="211"/>
    </location>
</feature>
<dbReference type="GO" id="GO:0016301">
    <property type="term" value="F:kinase activity"/>
    <property type="evidence" value="ECO:0007669"/>
    <property type="project" value="UniProtKB-KW"/>
</dbReference>
<feature type="transmembrane region" description="Helical" evidence="8">
    <location>
        <begin position="103"/>
        <end position="121"/>
    </location>
</feature>
<evidence type="ECO:0000256" key="3">
    <source>
        <dbReference type="ARBA" id="ARBA00022692"/>
    </source>
</evidence>
<dbReference type="GO" id="GO:0016779">
    <property type="term" value="F:nucleotidyltransferase activity"/>
    <property type="evidence" value="ECO:0007669"/>
    <property type="project" value="UniProtKB-KW"/>
</dbReference>
<keyword evidence="9" id="KW-0548">Nucleotidyltransferase</keyword>
<dbReference type="GO" id="GO:0016020">
    <property type="term" value="C:membrane"/>
    <property type="evidence" value="ECO:0007669"/>
    <property type="project" value="UniProtKB-SubCell"/>
</dbReference>
<evidence type="ECO:0000256" key="4">
    <source>
        <dbReference type="ARBA" id="ARBA00022777"/>
    </source>
</evidence>
<evidence type="ECO:0000256" key="6">
    <source>
        <dbReference type="ARBA" id="ARBA00022989"/>
    </source>
</evidence>
<dbReference type="PANTHER" id="PTHR32523">
    <property type="entry name" value="PHYTOL KINASE 1, CHLOROPLASTIC"/>
    <property type="match status" value="1"/>
</dbReference>
<dbReference type="STRING" id="1134406.ADN00_00035"/>
<dbReference type="RefSeq" id="WP_075060911.1">
    <property type="nucleotide sequence ID" value="NZ_LGCL01000002.1"/>
</dbReference>